<comment type="caution">
    <text evidence="8">Lacks conserved residue(s) required for the propagation of feature annotation.</text>
</comment>
<keyword evidence="11" id="KW-1185">Reference proteome</keyword>
<evidence type="ECO:0000259" key="9">
    <source>
        <dbReference type="PROSITE" id="PS50215"/>
    </source>
</evidence>
<reference evidence="10 11" key="1">
    <citation type="submission" date="2024-08" db="EMBL/GenBank/DDBJ databases">
        <authorList>
            <person name="Cucini C."/>
            <person name="Frati F."/>
        </authorList>
    </citation>
    <scope>NUCLEOTIDE SEQUENCE [LARGE SCALE GENOMIC DNA]</scope>
</reference>
<evidence type="ECO:0000313" key="11">
    <source>
        <dbReference type="Proteomes" id="UP001642540"/>
    </source>
</evidence>
<dbReference type="InterPro" id="IPR041645">
    <property type="entry name" value="ADAMTS_CR_2"/>
</dbReference>
<dbReference type="PROSITE" id="PS50215">
    <property type="entry name" value="ADAM_MEPRO"/>
    <property type="match status" value="1"/>
</dbReference>
<sequence>MPTKRKDHFPEKTVELAIFIDQYLYHHWVQLFGSYSAISSFMHRYFNVLMQILNLIYAHPSLAEVPIGFHLAYTQIFWRGDEGNTLPTWDTAPSYLEAFCDFANEENYSGARWDHALLLTGVDLKFPNGTNYAVAGISWDNSMCNKTYSCSVVEGRTFRSVMTAAHEIGHSLGIEHDGLKYNFKCPPRGFIMGQVGGDGVGKIAWSHCSKQNLKSFLTTAPSVLNNQARCLNNKPVVYRRMRGFGGREGYGGGGPRSYDNKFSLEEQCRLGGGREWIPSTRRNYVANICSLLYCTNNVTKITVPFHPALEGTPCGIGKVCKYGECVYLRRGSVRHNYNYYNS</sequence>
<feature type="binding site" evidence="8">
    <location>
        <position position="176"/>
    </location>
    <ligand>
        <name>Zn(2+)</name>
        <dbReference type="ChEBI" id="CHEBI:29105"/>
        <note>catalytic</note>
    </ligand>
</feature>
<evidence type="ECO:0000256" key="5">
    <source>
        <dbReference type="ARBA" id="ARBA00023049"/>
    </source>
</evidence>
<evidence type="ECO:0000256" key="3">
    <source>
        <dbReference type="ARBA" id="ARBA00022801"/>
    </source>
</evidence>
<evidence type="ECO:0000256" key="7">
    <source>
        <dbReference type="ARBA" id="ARBA00023180"/>
    </source>
</evidence>
<keyword evidence="7" id="KW-0325">Glycoprotein</keyword>
<dbReference type="EMBL" id="CAXLJM020000004">
    <property type="protein sequence ID" value="CAL8071103.1"/>
    <property type="molecule type" value="Genomic_DNA"/>
</dbReference>
<dbReference type="Pfam" id="PF17771">
    <property type="entry name" value="ADAMTS_CR_2"/>
    <property type="match status" value="1"/>
</dbReference>
<evidence type="ECO:0000256" key="6">
    <source>
        <dbReference type="ARBA" id="ARBA00023157"/>
    </source>
</evidence>
<keyword evidence="6" id="KW-1015">Disulfide bond</keyword>
<dbReference type="PANTHER" id="PTHR11905:SF159">
    <property type="entry name" value="ADAM METALLOPROTEASE"/>
    <property type="match status" value="1"/>
</dbReference>
<keyword evidence="3" id="KW-0378">Hydrolase</keyword>
<feature type="domain" description="Peptidase M12B" evidence="9">
    <location>
        <begin position="12"/>
        <end position="218"/>
    </location>
</feature>
<dbReference type="Gene3D" id="3.40.390.10">
    <property type="entry name" value="Collagenase (Catalytic Domain)"/>
    <property type="match status" value="1"/>
</dbReference>
<dbReference type="Pfam" id="PF01421">
    <property type="entry name" value="Reprolysin"/>
    <property type="match status" value="1"/>
</dbReference>
<evidence type="ECO:0000256" key="8">
    <source>
        <dbReference type="PROSITE-ProRule" id="PRU00276"/>
    </source>
</evidence>
<keyword evidence="2 8" id="KW-0479">Metal-binding</keyword>
<accession>A0ABP1PM83</accession>
<feature type="binding site" evidence="8">
    <location>
        <position position="170"/>
    </location>
    <ligand>
        <name>Zn(2+)</name>
        <dbReference type="ChEBI" id="CHEBI:29105"/>
        <note>catalytic</note>
    </ligand>
</feature>
<feature type="binding site" evidence="8">
    <location>
        <position position="166"/>
    </location>
    <ligand>
        <name>Zn(2+)</name>
        <dbReference type="ChEBI" id="CHEBI:29105"/>
        <note>catalytic</note>
    </ligand>
</feature>
<evidence type="ECO:0000313" key="10">
    <source>
        <dbReference type="EMBL" id="CAL8071103.1"/>
    </source>
</evidence>
<keyword evidence="1" id="KW-0645">Protease</keyword>
<evidence type="ECO:0000256" key="4">
    <source>
        <dbReference type="ARBA" id="ARBA00022833"/>
    </source>
</evidence>
<organism evidence="10 11">
    <name type="scientific">Orchesella dallaii</name>
    <dbReference type="NCBI Taxonomy" id="48710"/>
    <lineage>
        <taxon>Eukaryota</taxon>
        <taxon>Metazoa</taxon>
        <taxon>Ecdysozoa</taxon>
        <taxon>Arthropoda</taxon>
        <taxon>Hexapoda</taxon>
        <taxon>Collembola</taxon>
        <taxon>Entomobryomorpha</taxon>
        <taxon>Entomobryoidea</taxon>
        <taxon>Orchesellidae</taxon>
        <taxon>Orchesellinae</taxon>
        <taxon>Orchesella</taxon>
    </lineage>
</organism>
<dbReference type="InterPro" id="IPR024079">
    <property type="entry name" value="MetalloPept_cat_dom_sf"/>
</dbReference>
<proteinExistence type="predicted"/>
<keyword evidence="4 8" id="KW-0862">Zinc</keyword>
<gene>
    <name evidence="10" type="ORF">ODALV1_LOCUS1560</name>
</gene>
<comment type="caution">
    <text evidence="10">The sequence shown here is derived from an EMBL/GenBank/DDBJ whole genome shotgun (WGS) entry which is preliminary data.</text>
</comment>
<feature type="active site" evidence="8">
    <location>
        <position position="167"/>
    </location>
</feature>
<evidence type="ECO:0000256" key="2">
    <source>
        <dbReference type="ARBA" id="ARBA00022723"/>
    </source>
</evidence>
<dbReference type="SUPFAM" id="SSF55486">
    <property type="entry name" value="Metalloproteases ('zincins'), catalytic domain"/>
    <property type="match status" value="1"/>
</dbReference>
<dbReference type="PANTHER" id="PTHR11905">
    <property type="entry name" value="ADAM A DISINTEGRIN AND METALLOPROTEASE DOMAIN"/>
    <property type="match status" value="1"/>
</dbReference>
<keyword evidence="5" id="KW-0482">Metalloprotease</keyword>
<evidence type="ECO:0000256" key="1">
    <source>
        <dbReference type="ARBA" id="ARBA00022670"/>
    </source>
</evidence>
<protein>
    <recommendedName>
        <fullName evidence="9">Peptidase M12B domain-containing protein</fullName>
    </recommendedName>
</protein>
<dbReference type="InterPro" id="IPR001590">
    <property type="entry name" value="Peptidase_M12B"/>
</dbReference>
<name>A0ABP1PM83_9HEXA</name>
<dbReference type="Gene3D" id="3.40.1620.60">
    <property type="match status" value="1"/>
</dbReference>
<dbReference type="Proteomes" id="UP001642540">
    <property type="component" value="Unassembled WGS sequence"/>
</dbReference>